<comment type="caution">
    <text evidence="2">The sequence shown here is derived from an EMBL/GenBank/DDBJ whole genome shotgun (WGS) entry which is preliminary data.</text>
</comment>
<feature type="compositionally biased region" description="Basic and acidic residues" evidence="1">
    <location>
        <begin position="1"/>
        <end position="13"/>
    </location>
</feature>
<evidence type="ECO:0000313" key="2">
    <source>
        <dbReference type="EMBL" id="MDY3559300.1"/>
    </source>
</evidence>
<feature type="region of interest" description="Disordered" evidence="1">
    <location>
        <begin position="1"/>
        <end position="23"/>
    </location>
</feature>
<evidence type="ECO:0000313" key="3">
    <source>
        <dbReference type="Proteomes" id="UP001272242"/>
    </source>
</evidence>
<gene>
    <name evidence="2" type="ORF">R5W23_000274</name>
</gene>
<keyword evidence="3" id="KW-1185">Reference proteome</keyword>
<feature type="compositionally biased region" description="Basic and acidic residues" evidence="1">
    <location>
        <begin position="99"/>
        <end position="117"/>
    </location>
</feature>
<evidence type="ECO:0000256" key="1">
    <source>
        <dbReference type="SAM" id="MobiDB-lite"/>
    </source>
</evidence>
<reference evidence="3" key="1">
    <citation type="journal article" date="2023" name="Mar. Drugs">
        <title>Gemmata algarum, a Novel Planctomycete Isolated from an Algal Mat, Displays Antimicrobial Activity.</title>
        <authorList>
            <person name="Kumar G."/>
            <person name="Kallscheuer N."/>
            <person name="Kashif M."/>
            <person name="Ahamad S."/>
            <person name="Jagadeeshwari U."/>
            <person name="Pannikurungottu S."/>
            <person name="Haufschild T."/>
            <person name="Kabuu M."/>
            <person name="Sasikala C."/>
            <person name="Jogler C."/>
            <person name="Ramana C."/>
        </authorList>
    </citation>
    <scope>NUCLEOTIDE SEQUENCE [LARGE SCALE GENOMIC DNA]</scope>
    <source>
        <strain evidence="3">JC673</strain>
    </source>
</reference>
<feature type="non-terminal residue" evidence="2">
    <location>
        <position position="1"/>
    </location>
</feature>
<protein>
    <submittedName>
        <fullName evidence="2">Uncharacterized protein</fullName>
    </submittedName>
</protein>
<name>A0ABU5EVT0_9BACT</name>
<proteinExistence type="predicted"/>
<feature type="region of interest" description="Disordered" evidence="1">
    <location>
        <begin position="98"/>
        <end position="117"/>
    </location>
</feature>
<accession>A0ABU5EVT0</accession>
<organism evidence="2 3">
    <name type="scientific">Gemmata algarum</name>
    <dbReference type="NCBI Taxonomy" id="2975278"/>
    <lineage>
        <taxon>Bacteria</taxon>
        <taxon>Pseudomonadati</taxon>
        <taxon>Planctomycetota</taxon>
        <taxon>Planctomycetia</taxon>
        <taxon>Gemmatales</taxon>
        <taxon>Gemmataceae</taxon>
        <taxon>Gemmata</taxon>
    </lineage>
</organism>
<dbReference type="EMBL" id="JAXBLV010000109">
    <property type="protein sequence ID" value="MDY3559300.1"/>
    <property type="molecule type" value="Genomic_DNA"/>
</dbReference>
<dbReference type="Proteomes" id="UP001272242">
    <property type="component" value="Unassembled WGS sequence"/>
</dbReference>
<sequence length="117" mass="13163">ATAQEPKKDEKKPPFAPGEPDTYTQLVTVRKMASNKKLANPVKNVRAEWVVMPNGAKVVYTHSFLTDTTVGSEITDKDGVVWVVEKAVKGTAHYQNYVKKKEEPKKEEPKKEEPKKP</sequence>